<dbReference type="VEuPathDB" id="FungiDB:CLCR_06274"/>
<sequence length="231" mass="25288">MDFSYASIACSDFPMLNQNFAFSDGTDDVRPCGNASLYWCSQFPSSYPNPFNVPAEQHPLPTPQYGHNACEDPWFPSWTNGYHCTQPPQTYSKPTLDSVVDNMFAQPATASCPHPPVEASRMSISSYCTSSSHDGPSRTWRSSEASDYTSLASGESAVVSAKARLQYGSCKLTVTAARHISATEPEPYCKDTSPVTASKAPDEEDPSQRPRELPSLRRELRKAVPAARAYA</sequence>
<keyword evidence="3" id="KW-1185">Reference proteome</keyword>
<organism evidence="2 3">
    <name type="scientific">Cladophialophora carrionii</name>
    <dbReference type="NCBI Taxonomy" id="86049"/>
    <lineage>
        <taxon>Eukaryota</taxon>
        <taxon>Fungi</taxon>
        <taxon>Dikarya</taxon>
        <taxon>Ascomycota</taxon>
        <taxon>Pezizomycotina</taxon>
        <taxon>Eurotiomycetes</taxon>
        <taxon>Chaetothyriomycetidae</taxon>
        <taxon>Chaetothyriales</taxon>
        <taxon>Herpotrichiellaceae</taxon>
        <taxon>Cladophialophora</taxon>
    </lineage>
</organism>
<accession>A0A1C1C8E9</accession>
<dbReference type="EMBL" id="LGRB01000020">
    <property type="protein sequence ID" value="OCT44823.1"/>
    <property type="molecule type" value="Genomic_DNA"/>
</dbReference>
<reference evidence="3" key="1">
    <citation type="submission" date="2015-07" db="EMBL/GenBank/DDBJ databases">
        <authorList>
            <person name="Teixeira M.M."/>
            <person name="Souza R.C."/>
            <person name="Almeida L.G."/>
            <person name="Vicente V.A."/>
            <person name="de Hoog S."/>
            <person name="Bocca A.L."/>
            <person name="de Almeida S.R."/>
            <person name="Vasconcelos A.T."/>
            <person name="Felipe M.S."/>
        </authorList>
    </citation>
    <scope>NUCLEOTIDE SEQUENCE [LARGE SCALE GENOMIC DNA]</scope>
    <source>
        <strain evidence="3">KSF</strain>
    </source>
</reference>
<dbReference type="AlphaFoldDB" id="A0A1C1C8E9"/>
<name>A0A1C1C8E9_9EURO</name>
<evidence type="ECO:0000256" key="1">
    <source>
        <dbReference type="SAM" id="MobiDB-lite"/>
    </source>
</evidence>
<feature type="compositionally biased region" description="Basic and acidic residues" evidence="1">
    <location>
        <begin position="206"/>
        <end position="222"/>
    </location>
</feature>
<evidence type="ECO:0000313" key="3">
    <source>
        <dbReference type="Proteomes" id="UP000094526"/>
    </source>
</evidence>
<protein>
    <submittedName>
        <fullName evidence="2">Uncharacterized protein</fullName>
    </submittedName>
</protein>
<proteinExistence type="predicted"/>
<gene>
    <name evidence="2" type="ORF">CLCR_06274</name>
</gene>
<evidence type="ECO:0000313" key="2">
    <source>
        <dbReference type="EMBL" id="OCT44823.1"/>
    </source>
</evidence>
<dbReference type="Proteomes" id="UP000094526">
    <property type="component" value="Unassembled WGS sequence"/>
</dbReference>
<feature type="region of interest" description="Disordered" evidence="1">
    <location>
        <begin position="185"/>
        <end position="231"/>
    </location>
</feature>
<comment type="caution">
    <text evidence="2">The sequence shown here is derived from an EMBL/GenBank/DDBJ whole genome shotgun (WGS) entry which is preliminary data.</text>
</comment>